<evidence type="ECO:0000313" key="6">
    <source>
        <dbReference type="EMBL" id="MBS4539298.1"/>
    </source>
</evidence>
<dbReference type="PANTHER" id="PTHR42714">
    <property type="entry name" value="TRNA MODIFICATION GTPASE GTPBP3"/>
    <property type="match status" value="1"/>
</dbReference>
<dbReference type="NCBIfam" id="TIGR00231">
    <property type="entry name" value="small_GTP"/>
    <property type="match status" value="1"/>
</dbReference>
<dbReference type="Pfam" id="PF18133">
    <property type="entry name" value="HydF_tetramer"/>
    <property type="match status" value="1"/>
</dbReference>
<dbReference type="InterPro" id="IPR027417">
    <property type="entry name" value="P-loop_NTPase"/>
</dbReference>
<protein>
    <submittedName>
        <fullName evidence="6">[FeFe] hydrogenase H-cluster maturation GTPase HydF</fullName>
    </submittedName>
</protein>
<evidence type="ECO:0000259" key="4">
    <source>
        <dbReference type="Pfam" id="PF18128"/>
    </source>
</evidence>
<dbReference type="NCBIfam" id="TIGR03918">
    <property type="entry name" value="GTP_HydF"/>
    <property type="match status" value="1"/>
</dbReference>
<dbReference type="GO" id="GO:0002098">
    <property type="term" value="P:tRNA wobble uridine modification"/>
    <property type="evidence" value="ECO:0007669"/>
    <property type="project" value="TreeGrafter"/>
</dbReference>
<evidence type="ECO:0000259" key="5">
    <source>
        <dbReference type="Pfam" id="PF18133"/>
    </source>
</evidence>
<evidence type="ECO:0000256" key="2">
    <source>
        <dbReference type="ARBA" id="ARBA00023134"/>
    </source>
</evidence>
<dbReference type="Proteomes" id="UP000724672">
    <property type="component" value="Unassembled WGS sequence"/>
</dbReference>
<dbReference type="InterPro" id="IPR041606">
    <property type="entry name" value="HydF_dimer"/>
</dbReference>
<comment type="caution">
    <text evidence="6">The sequence shown here is derived from an EMBL/GenBank/DDBJ whole genome shotgun (WGS) entry which is preliminary data.</text>
</comment>
<dbReference type="Gene3D" id="3.40.50.300">
    <property type="entry name" value="P-loop containing nucleotide triphosphate hydrolases"/>
    <property type="match status" value="1"/>
</dbReference>
<dbReference type="AlphaFoldDB" id="A0A942UUD3"/>
<dbReference type="Gene3D" id="3.40.50.11420">
    <property type="match status" value="1"/>
</dbReference>
<proteinExistence type="predicted"/>
<dbReference type="Pfam" id="PF18128">
    <property type="entry name" value="HydF_dimer"/>
    <property type="match status" value="1"/>
</dbReference>
<dbReference type="RefSeq" id="WP_203367223.1">
    <property type="nucleotide sequence ID" value="NZ_WSFT01000047.1"/>
</dbReference>
<reference evidence="6" key="1">
    <citation type="submission" date="2019-12" db="EMBL/GenBank/DDBJ databases">
        <title>Clostridiaceae gen. nov. sp. nov., isolated from sediment in Xinjiang, China.</title>
        <authorList>
            <person name="Zhang R."/>
        </authorList>
    </citation>
    <scope>NUCLEOTIDE SEQUENCE</scope>
    <source>
        <strain evidence="6">D2Q-11</strain>
    </source>
</reference>
<keyword evidence="1" id="KW-0547">Nucleotide-binding</keyword>
<keyword evidence="7" id="KW-1185">Reference proteome</keyword>
<dbReference type="Pfam" id="PF01926">
    <property type="entry name" value="MMR_HSR1"/>
    <property type="match status" value="1"/>
</dbReference>
<dbReference type="InterPro" id="IPR005225">
    <property type="entry name" value="Small_GTP-bd"/>
</dbReference>
<evidence type="ECO:0000313" key="7">
    <source>
        <dbReference type="Proteomes" id="UP000724672"/>
    </source>
</evidence>
<dbReference type="EMBL" id="WSFT01000047">
    <property type="protein sequence ID" value="MBS4539298.1"/>
    <property type="molecule type" value="Genomic_DNA"/>
</dbReference>
<evidence type="ECO:0000259" key="3">
    <source>
        <dbReference type="Pfam" id="PF01926"/>
    </source>
</evidence>
<organism evidence="6 7">
    <name type="scientific">Anaeromonas frigoriresistens</name>
    <dbReference type="NCBI Taxonomy" id="2683708"/>
    <lineage>
        <taxon>Bacteria</taxon>
        <taxon>Bacillati</taxon>
        <taxon>Bacillota</taxon>
        <taxon>Tissierellia</taxon>
        <taxon>Tissierellales</taxon>
        <taxon>Thermohalobacteraceae</taxon>
        <taxon>Anaeromonas</taxon>
    </lineage>
</organism>
<dbReference type="GO" id="GO:0005525">
    <property type="term" value="F:GTP binding"/>
    <property type="evidence" value="ECO:0007669"/>
    <property type="project" value="UniProtKB-KW"/>
</dbReference>
<feature type="domain" description="Hydrogen maturase F dimerization" evidence="4">
    <location>
        <begin position="177"/>
        <end position="275"/>
    </location>
</feature>
<dbReference type="GO" id="GO:0005737">
    <property type="term" value="C:cytoplasm"/>
    <property type="evidence" value="ECO:0007669"/>
    <property type="project" value="TreeGrafter"/>
</dbReference>
<feature type="domain" description="G" evidence="3">
    <location>
        <begin position="11"/>
        <end position="126"/>
    </location>
</feature>
<dbReference type="Gene3D" id="3.40.50.11410">
    <property type="match status" value="1"/>
</dbReference>
<name>A0A942UUD3_9FIRM</name>
<dbReference type="InterPro" id="IPR006073">
    <property type="entry name" value="GTP-bd"/>
</dbReference>
<dbReference type="InterPro" id="IPR023873">
    <property type="entry name" value="FeFe-hyd_GTPase_HydF"/>
</dbReference>
<dbReference type="GO" id="GO:0030488">
    <property type="term" value="P:tRNA methylation"/>
    <property type="evidence" value="ECO:0007669"/>
    <property type="project" value="TreeGrafter"/>
</dbReference>
<dbReference type="PRINTS" id="PR00326">
    <property type="entry name" value="GTP1OBG"/>
</dbReference>
<sequence length="405" mass="45722">MNNTPRANRLHIGIFGKRNAGKSSLINAITNQDIALVSKTKGTTTDPVYKSMEILPIGPVVVIDTAGIDDTGELGDLRVKKTLKVLEKTDLAILLIDSEQEDFQYEKDIIKMIKKKNIPILGAVNKIDKQDIDIDIIKKELGIELLKVSAKTKNGIDEFKDKIAQYSKDIEYEKKVIIGDKIDKNDVVVQVVPIDEAAPKGRLILPQVQTIRDVLDHNGINIVVQDTELEKTIELFGDKIKLVITDSQAFGRIKDIVPENIYLTSYSILFARYKGELREFIKGVNNIKKLNEDDTILISEACTHHRQKGDIGRDKIPQFLQELSEKNLKFEWSSGSTIPEDISKYSMIVHCGGCMINRKEMLSRIERASVRSIPIVNYGIFLAYKHDILPRAIEIFPNEKNMLLV</sequence>
<accession>A0A942UUD3</accession>
<dbReference type="InterPro" id="IPR040644">
    <property type="entry name" value="HydF_tetramer"/>
</dbReference>
<dbReference type="CDD" id="cd00880">
    <property type="entry name" value="Era_like"/>
    <property type="match status" value="1"/>
</dbReference>
<gene>
    <name evidence="6" type="primary">hydF</name>
    <name evidence="6" type="ORF">GOQ27_12555</name>
</gene>
<dbReference type="PANTHER" id="PTHR42714:SF6">
    <property type="entry name" value="TRANSLATION INITIATION FACTOR IF-2"/>
    <property type="match status" value="1"/>
</dbReference>
<keyword evidence="2" id="KW-0342">GTP-binding</keyword>
<evidence type="ECO:0000256" key="1">
    <source>
        <dbReference type="ARBA" id="ARBA00022741"/>
    </source>
</evidence>
<dbReference type="SUPFAM" id="SSF52540">
    <property type="entry name" value="P-loop containing nucleoside triphosphate hydrolases"/>
    <property type="match status" value="1"/>
</dbReference>
<feature type="domain" description="Hydrogen maturase F tetramerization" evidence="5">
    <location>
        <begin position="279"/>
        <end position="395"/>
    </location>
</feature>